<gene>
    <name evidence="10" type="ORF">BO94DRAFT_266561</name>
</gene>
<evidence type="ECO:0000313" key="11">
    <source>
        <dbReference type="Proteomes" id="UP000246702"/>
    </source>
</evidence>
<organism evidence="10 11">
    <name type="scientific">Aspergillus sclerotioniger CBS 115572</name>
    <dbReference type="NCBI Taxonomy" id="1450535"/>
    <lineage>
        <taxon>Eukaryota</taxon>
        <taxon>Fungi</taxon>
        <taxon>Dikarya</taxon>
        <taxon>Ascomycota</taxon>
        <taxon>Pezizomycotina</taxon>
        <taxon>Eurotiomycetes</taxon>
        <taxon>Eurotiomycetidae</taxon>
        <taxon>Eurotiales</taxon>
        <taxon>Aspergillaceae</taxon>
        <taxon>Aspergillus</taxon>
        <taxon>Aspergillus subgen. Circumdati</taxon>
    </lineage>
</organism>
<evidence type="ECO:0000256" key="3">
    <source>
        <dbReference type="ARBA" id="ARBA00022989"/>
    </source>
</evidence>
<dbReference type="GO" id="GO:0016020">
    <property type="term" value="C:membrane"/>
    <property type="evidence" value="ECO:0007669"/>
    <property type="project" value="UniProtKB-SubCell"/>
</dbReference>
<evidence type="ECO:0000256" key="1">
    <source>
        <dbReference type="ARBA" id="ARBA00004141"/>
    </source>
</evidence>
<reference evidence="10 11" key="1">
    <citation type="submission" date="2016-12" db="EMBL/GenBank/DDBJ databases">
        <title>The genomes of Aspergillus section Nigri reveals drivers in fungal speciation.</title>
        <authorList>
            <consortium name="DOE Joint Genome Institute"/>
            <person name="Vesth T.C."/>
            <person name="Nybo J."/>
            <person name="Theobald S."/>
            <person name="Brandl J."/>
            <person name="Frisvad J.C."/>
            <person name="Nielsen K.F."/>
            <person name="Lyhne E.K."/>
            <person name="Kogle M.E."/>
            <person name="Kuo A."/>
            <person name="Riley R."/>
            <person name="Clum A."/>
            <person name="Nolan M."/>
            <person name="Lipzen A."/>
            <person name="Salamov A."/>
            <person name="Henrissat B."/>
            <person name="Wiebenga A."/>
            <person name="De Vries R.P."/>
            <person name="Grigoriev I.V."/>
            <person name="Mortensen U.H."/>
            <person name="Andersen M.R."/>
            <person name="Baker S.E."/>
        </authorList>
    </citation>
    <scope>NUCLEOTIDE SEQUENCE [LARGE SCALE GENOMIC DNA]</scope>
    <source>
        <strain evidence="10 11">CBS 115572</strain>
    </source>
</reference>
<evidence type="ECO:0000313" key="10">
    <source>
        <dbReference type="EMBL" id="PWY70825.1"/>
    </source>
</evidence>
<dbReference type="PANTHER" id="PTHR37994">
    <property type="entry name" value="ARAE_2_N DOMAIN-CONTAINING PROTEIN-RELATED"/>
    <property type="match status" value="1"/>
</dbReference>
<evidence type="ECO:0000256" key="5">
    <source>
        <dbReference type="SAM" id="MobiDB-lite"/>
    </source>
</evidence>
<dbReference type="STRING" id="1450535.A0A317V9T7"/>
<feature type="transmembrane region" description="Helical" evidence="6">
    <location>
        <begin position="707"/>
        <end position="725"/>
    </location>
</feature>
<feature type="transmembrane region" description="Helical" evidence="6">
    <location>
        <begin position="219"/>
        <end position="242"/>
    </location>
</feature>
<dbReference type="RefSeq" id="XP_025462719.1">
    <property type="nucleotide sequence ID" value="XM_025606524.1"/>
</dbReference>
<evidence type="ECO:0000256" key="6">
    <source>
        <dbReference type="SAM" id="Phobius"/>
    </source>
</evidence>
<dbReference type="AlphaFoldDB" id="A0A317V9T7"/>
<accession>A0A317V9T7</accession>
<feature type="transmembrane region" description="Helical" evidence="6">
    <location>
        <begin position="681"/>
        <end position="700"/>
    </location>
</feature>
<feature type="transmembrane region" description="Helical" evidence="6">
    <location>
        <begin position="69"/>
        <end position="100"/>
    </location>
</feature>
<name>A0A317V9T7_9EURO</name>
<dbReference type="EMBL" id="MSFK01000038">
    <property type="protein sequence ID" value="PWY70825.1"/>
    <property type="molecule type" value="Genomic_DNA"/>
</dbReference>
<evidence type="ECO:0000259" key="7">
    <source>
        <dbReference type="Pfam" id="PF10334"/>
    </source>
</evidence>
<feature type="transmembrane region" description="Helical" evidence="6">
    <location>
        <begin position="151"/>
        <end position="170"/>
    </location>
</feature>
<keyword evidence="11" id="KW-1185">Reference proteome</keyword>
<feature type="transmembrane region" description="Helical" evidence="6">
    <location>
        <begin position="655"/>
        <end position="675"/>
    </location>
</feature>
<evidence type="ECO:0000259" key="9">
    <source>
        <dbReference type="Pfam" id="PF13515"/>
    </source>
</evidence>
<dbReference type="Pfam" id="PF10337">
    <property type="entry name" value="ArAE_2_N"/>
    <property type="match status" value="1"/>
</dbReference>
<dbReference type="Pfam" id="PF13515">
    <property type="entry name" value="FUSC_2"/>
    <property type="match status" value="1"/>
</dbReference>
<evidence type="ECO:0008006" key="12">
    <source>
        <dbReference type="Google" id="ProtNLM"/>
    </source>
</evidence>
<evidence type="ECO:0000259" key="8">
    <source>
        <dbReference type="Pfam" id="PF10337"/>
    </source>
</evidence>
<feature type="compositionally biased region" description="Polar residues" evidence="5">
    <location>
        <begin position="339"/>
        <end position="353"/>
    </location>
</feature>
<dbReference type="Proteomes" id="UP000246702">
    <property type="component" value="Unassembled WGS sequence"/>
</dbReference>
<dbReference type="InterPro" id="IPR018823">
    <property type="entry name" value="ArAE_2_N"/>
</dbReference>
<proteinExistence type="predicted"/>
<feature type="transmembrane region" description="Helical" evidence="6">
    <location>
        <begin position="182"/>
        <end position="199"/>
    </location>
</feature>
<comment type="subcellular location">
    <subcellularLocation>
        <location evidence="1">Membrane</location>
        <topology evidence="1">Multi-pass membrane protein</topology>
    </subcellularLocation>
</comment>
<dbReference type="GeneID" id="37108667"/>
<feature type="domain" description="Integral membrane bound transporter" evidence="9">
    <location>
        <begin position="613"/>
        <end position="761"/>
    </location>
</feature>
<feature type="transmembrane region" description="Helical" evidence="6">
    <location>
        <begin position="603"/>
        <end position="620"/>
    </location>
</feature>
<keyword evidence="4 6" id="KW-0472">Membrane</keyword>
<sequence length="985" mass="108229">MSSRRESSSHAAAAAKPSRIALPAWLDHFNLRDLKVLFRCWTAAWVATLLIFIGPALQRIGIATFFGALVLYIVPPAGILFVYLLASLSLLAGMCLGWAWGLLTMKAALAARPAPQTQARLQELQQEVVAEVQQSGQSVATVTQQLVYNGFMFDARVTAIFYVMICVFIYAMSRLRVANNKFALAQIFSIIISDLFLLFGPALPSFTALLPKVLVEPGAIGIGLGTACCVLFFPQSTSYAVLANMGQLLRLGQIPLKCTVSRLNGEELDLAYLLETKGKSIGAVKALEPLLAFLPLDFSRGRWNSDDVRALQEPLRKTLLAELSLLEYHIARIHGDQSMQKLSPNDASTANTTAEKRDQAIGRHQLQQSAELMNAFQGVEETIIRARTLDALRQSTIPLLQACSGAIDTIVDAIDTMNSRRWVRTASQIQIDQQVARAEDSLETLRKIRASSLTTTTEALINSHAEMFDDNGNFKTGNVEGAHALRGIIIGMVIEERILAVAEATQVLLGHILWLLQNRSKTRIWIPSRLQYALNWIWSGTVPTPMSDAAGNTATDPEVLEEQTQEADRRLRISRGYGTPQRGRITRTVMAIYQWLFNPAGMYALRMVVVTIATAIPSALPHTAGFYYREKGIWGVITAQTTLLVYMADFTLSLVSRLVGTVVGGVLGMVAWYIGSGHGPGNAYGLGAITAVMTVVLMWWRIFLPPALAMAAIMSGATFVLVIGFSYDDAHAQQYGLPGRGDTAFWKRLVTVLLGFVAATFVQLFPRPPSATRHVCQTLSSAVRTISDHYALVLSHWARADPDHPIATVAEKITLEMAETLLSLKAPIGLLRWEMTFGPFHRKTLDRTQSLLGDLNQALGRLLILSTTLPLYLQERLMRTVGLTDDNTVGDVMAVLGVIEQALKAGAALPERLPTPLVKRCYESWNQQHRTAELSKAMVRDGNYRRYCVAISSYLKFLSAIDELVLVLKGALGESHIVDRGETVV</sequence>
<dbReference type="InterPro" id="IPR049453">
    <property type="entry name" value="Memb_transporter_dom"/>
</dbReference>
<comment type="caution">
    <text evidence="10">The sequence shown here is derived from an EMBL/GenBank/DDBJ whole genome shotgun (WGS) entry which is preliminary data.</text>
</comment>
<protein>
    <recommendedName>
        <fullName evidence="12">ER transporter 6TM N-terminal domain-containing protein</fullName>
    </recommendedName>
</protein>
<feature type="region of interest" description="Disordered" evidence="5">
    <location>
        <begin position="339"/>
        <end position="360"/>
    </location>
</feature>
<feature type="transmembrane region" description="Helical" evidence="6">
    <location>
        <begin position="36"/>
        <end position="57"/>
    </location>
</feature>
<dbReference type="OrthoDB" id="2274698at2759"/>
<evidence type="ECO:0000256" key="2">
    <source>
        <dbReference type="ARBA" id="ARBA00022692"/>
    </source>
</evidence>
<keyword evidence="3 6" id="KW-1133">Transmembrane helix</keyword>
<dbReference type="InterPro" id="IPR018820">
    <property type="entry name" value="BRE4-related_DUF2421"/>
</dbReference>
<feature type="domain" description="Putative ER transporter 6TM N-terminal" evidence="8">
    <location>
        <begin position="21"/>
        <end position="464"/>
    </location>
</feature>
<feature type="transmembrane region" description="Helical" evidence="6">
    <location>
        <begin position="745"/>
        <end position="765"/>
    </location>
</feature>
<feature type="domain" description="DUF2421" evidence="7">
    <location>
        <begin position="766"/>
        <end position="976"/>
    </location>
</feature>
<evidence type="ECO:0000256" key="4">
    <source>
        <dbReference type="ARBA" id="ARBA00023136"/>
    </source>
</evidence>
<keyword evidence="2 6" id="KW-0812">Transmembrane</keyword>
<dbReference type="Pfam" id="PF10334">
    <property type="entry name" value="BRE4"/>
    <property type="match status" value="1"/>
</dbReference>
<dbReference type="PANTHER" id="PTHR37994:SF3">
    <property type="entry name" value="ER TRANSPORTER 6TM N-TERMINAL DOMAIN-CONTAINING PROTEIN"/>
    <property type="match status" value="1"/>
</dbReference>